<keyword evidence="5 6" id="KW-0472">Membrane</keyword>
<feature type="transmembrane region" description="Helical" evidence="6">
    <location>
        <begin position="362"/>
        <end position="384"/>
    </location>
</feature>
<sequence>MSKQSASASTSPSTSTVVDVVPGGETIHKALYRYGLGVLFAANVFGAGSVYILADTGANFAFSLLWVLPLAFLVDIALHDMSARLAVADEPLADYIVDALPIGGTTVVVGISLMSALWAVSNYAVAGAALAWLVPGLDNVLVGIVLAAGIGIAIVQMKVYDRIEAAIAAMVFAVFSSYGLLLVGLDIPWQSVAAGLQPLLQSEIGYLTAVIALLGTTVYWPNFFIQSSIQPTKEWTDIWKYRRDNAAGIATTLIIGSFVMIVSAITLTEGKMTLTGPGEPLAAILGRYALIVFMLAAFLASISSATGTLFGAGFMIPQSLGQDTVFGDQAFRRTVVALIALSAITAVPILALTGFGPIEMAIIMPAINGAIGLPVTVFALIGAVNRYYDVKWYENIAFLAAGFILLAGSLLTIQSLYETIMNIL</sequence>
<proteinExistence type="predicted"/>
<evidence type="ECO:0000256" key="6">
    <source>
        <dbReference type="SAM" id="Phobius"/>
    </source>
</evidence>
<dbReference type="GO" id="GO:0034755">
    <property type="term" value="P:iron ion transmembrane transport"/>
    <property type="evidence" value="ECO:0007669"/>
    <property type="project" value="TreeGrafter"/>
</dbReference>
<dbReference type="eggNOG" id="arCOG04531">
    <property type="taxonomic scope" value="Archaea"/>
</dbReference>
<accession>A0A1I0MCS8</accession>
<feature type="transmembrane region" description="Helical" evidence="6">
    <location>
        <begin position="335"/>
        <end position="356"/>
    </location>
</feature>
<dbReference type="PANTHER" id="PTHR11706">
    <property type="entry name" value="SOLUTE CARRIER PROTEIN FAMILY 11 MEMBER"/>
    <property type="match status" value="1"/>
</dbReference>
<keyword evidence="4 6" id="KW-1133">Transmembrane helix</keyword>
<dbReference type="PANTHER" id="PTHR11706:SF33">
    <property type="entry name" value="NATURAL RESISTANCE-ASSOCIATED MACROPHAGE PROTEIN 2"/>
    <property type="match status" value="1"/>
</dbReference>
<dbReference type="EMBL" id="FOIS01000001">
    <property type="protein sequence ID" value="SEV86039.1"/>
    <property type="molecule type" value="Genomic_DNA"/>
</dbReference>
<dbReference type="Proteomes" id="UP000183275">
    <property type="component" value="Unassembled WGS sequence"/>
</dbReference>
<keyword evidence="8" id="KW-1185">Reference proteome</keyword>
<dbReference type="InterPro" id="IPR001046">
    <property type="entry name" value="NRAMP_fam"/>
</dbReference>
<dbReference type="Pfam" id="PF01566">
    <property type="entry name" value="Nramp"/>
    <property type="match status" value="1"/>
</dbReference>
<evidence type="ECO:0000313" key="7">
    <source>
        <dbReference type="EMBL" id="SEV86039.1"/>
    </source>
</evidence>
<organism evidence="7 8">
    <name type="scientific">Natrinema salifodinae</name>
    <dbReference type="NCBI Taxonomy" id="1202768"/>
    <lineage>
        <taxon>Archaea</taxon>
        <taxon>Methanobacteriati</taxon>
        <taxon>Methanobacteriota</taxon>
        <taxon>Stenosarchaea group</taxon>
        <taxon>Halobacteria</taxon>
        <taxon>Halobacteriales</taxon>
        <taxon>Natrialbaceae</taxon>
        <taxon>Natrinema</taxon>
    </lineage>
</organism>
<comment type="subcellular location">
    <subcellularLocation>
        <location evidence="1">Membrane</location>
        <topology evidence="1">Multi-pass membrane protein</topology>
    </subcellularLocation>
</comment>
<feature type="transmembrane region" description="Helical" evidence="6">
    <location>
        <begin position="204"/>
        <end position="225"/>
    </location>
</feature>
<feature type="transmembrane region" description="Helical" evidence="6">
    <location>
        <begin position="396"/>
        <end position="417"/>
    </location>
</feature>
<evidence type="ECO:0000256" key="2">
    <source>
        <dbReference type="ARBA" id="ARBA00022448"/>
    </source>
</evidence>
<evidence type="ECO:0000313" key="8">
    <source>
        <dbReference type="Proteomes" id="UP000183275"/>
    </source>
</evidence>
<feature type="transmembrane region" description="Helical" evidence="6">
    <location>
        <begin position="132"/>
        <end position="154"/>
    </location>
</feature>
<feature type="transmembrane region" description="Helical" evidence="6">
    <location>
        <begin position="60"/>
        <end position="78"/>
    </location>
</feature>
<keyword evidence="2" id="KW-0813">Transport</keyword>
<dbReference type="OrthoDB" id="214005at2157"/>
<feature type="transmembrane region" description="Helical" evidence="6">
    <location>
        <begin position="99"/>
        <end position="120"/>
    </location>
</feature>
<feature type="transmembrane region" description="Helical" evidence="6">
    <location>
        <begin position="246"/>
        <end position="268"/>
    </location>
</feature>
<gene>
    <name evidence="7" type="ORF">SAMN05216285_0792</name>
</gene>
<dbReference type="GO" id="GO:0015086">
    <property type="term" value="F:cadmium ion transmembrane transporter activity"/>
    <property type="evidence" value="ECO:0007669"/>
    <property type="project" value="TreeGrafter"/>
</dbReference>
<dbReference type="GO" id="GO:0005384">
    <property type="term" value="F:manganese ion transmembrane transporter activity"/>
    <property type="evidence" value="ECO:0007669"/>
    <property type="project" value="TreeGrafter"/>
</dbReference>
<dbReference type="GO" id="GO:0005886">
    <property type="term" value="C:plasma membrane"/>
    <property type="evidence" value="ECO:0007669"/>
    <property type="project" value="TreeGrafter"/>
</dbReference>
<name>A0A1I0MCS8_9EURY</name>
<feature type="transmembrane region" description="Helical" evidence="6">
    <location>
        <begin position="166"/>
        <end position="184"/>
    </location>
</feature>
<feature type="transmembrane region" description="Helical" evidence="6">
    <location>
        <begin position="288"/>
        <end position="314"/>
    </location>
</feature>
<dbReference type="STRING" id="1202768.SAMN05216285_0792"/>
<feature type="transmembrane region" description="Helical" evidence="6">
    <location>
        <begin position="34"/>
        <end position="54"/>
    </location>
</feature>
<protein>
    <submittedName>
        <fullName evidence="7">Mn2+ and Fe2+ transporters of the NRAMP family</fullName>
    </submittedName>
</protein>
<reference evidence="8" key="1">
    <citation type="submission" date="2016-10" db="EMBL/GenBank/DDBJ databases">
        <authorList>
            <person name="Varghese N."/>
        </authorList>
    </citation>
    <scope>NUCLEOTIDE SEQUENCE [LARGE SCALE GENOMIC DNA]</scope>
    <source>
        <strain evidence="8">CGMCC 1.12284</strain>
    </source>
</reference>
<evidence type="ECO:0000256" key="1">
    <source>
        <dbReference type="ARBA" id="ARBA00004141"/>
    </source>
</evidence>
<evidence type="ECO:0000256" key="3">
    <source>
        <dbReference type="ARBA" id="ARBA00022692"/>
    </source>
</evidence>
<keyword evidence="3 6" id="KW-0812">Transmembrane</keyword>
<dbReference type="RefSeq" id="WP_081985428.1">
    <property type="nucleotide sequence ID" value="NZ_FOIS01000001.1"/>
</dbReference>
<dbReference type="AlphaFoldDB" id="A0A1I0MCS8"/>
<evidence type="ECO:0000256" key="4">
    <source>
        <dbReference type="ARBA" id="ARBA00022989"/>
    </source>
</evidence>
<evidence type="ECO:0000256" key="5">
    <source>
        <dbReference type="ARBA" id="ARBA00023136"/>
    </source>
</evidence>